<keyword evidence="2" id="KW-1185">Reference proteome</keyword>
<proteinExistence type="predicted"/>
<reference evidence="2" key="1">
    <citation type="journal article" date="2023" name="G3 (Bethesda)">
        <title>Genome assembly and association tests identify interacting loci associated with vigor, precocity, and sex in interspecific pistachio rootstocks.</title>
        <authorList>
            <person name="Palmer W."/>
            <person name="Jacygrad E."/>
            <person name="Sagayaradj S."/>
            <person name="Cavanaugh K."/>
            <person name="Han R."/>
            <person name="Bertier L."/>
            <person name="Beede B."/>
            <person name="Kafkas S."/>
            <person name="Golino D."/>
            <person name="Preece J."/>
            <person name="Michelmore R."/>
        </authorList>
    </citation>
    <scope>NUCLEOTIDE SEQUENCE [LARGE SCALE GENOMIC DNA]</scope>
</reference>
<sequence>MNRLIGFLAIFLLLSRSAFTAPSCSTVNQGLVPCLGFIKSNTDQPSASCCSGTKAISDEAKTQGDRQAICKCLKKALAIAGTYDKNRIPQIPKSCGVSISLPPIDSSTDCSTAITEYIF</sequence>
<evidence type="ECO:0000313" key="2">
    <source>
        <dbReference type="Proteomes" id="UP001163603"/>
    </source>
</evidence>
<name>A0ACC0ZMN8_9ROSI</name>
<protein>
    <submittedName>
        <fullName evidence="1">Uncharacterized protein</fullName>
    </submittedName>
</protein>
<comment type="caution">
    <text evidence="1">The sequence shown here is derived from an EMBL/GenBank/DDBJ whole genome shotgun (WGS) entry which is preliminary data.</text>
</comment>
<evidence type="ECO:0000313" key="1">
    <source>
        <dbReference type="EMBL" id="KAJ0054521.1"/>
    </source>
</evidence>
<dbReference type="EMBL" id="CM047736">
    <property type="protein sequence ID" value="KAJ0054521.1"/>
    <property type="molecule type" value="Genomic_DNA"/>
</dbReference>
<organism evidence="1 2">
    <name type="scientific">Pistacia integerrima</name>
    <dbReference type="NCBI Taxonomy" id="434235"/>
    <lineage>
        <taxon>Eukaryota</taxon>
        <taxon>Viridiplantae</taxon>
        <taxon>Streptophyta</taxon>
        <taxon>Embryophyta</taxon>
        <taxon>Tracheophyta</taxon>
        <taxon>Spermatophyta</taxon>
        <taxon>Magnoliopsida</taxon>
        <taxon>eudicotyledons</taxon>
        <taxon>Gunneridae</taxon>
        <taxon>Pentapetalae</taxon>
        <taxon>rosids</taxon>
        <taxon>malvids</taxon>
        <taxon>Sapindales</taxon>
        <taxon>Anacardiaceae</taxon>
        <taxon>Pistacia</taxon>
    </lineage>
</organism>
<accession>A0ACC0ZMN8</accession>
<dbReference type="Proteomes" id="UP001163603">
    <property type="component" value="Chromosome 1"/>
</dbReference>
<gene>
    <name evidence="1" type="ORF">Pint_00581</name>
</gene>